<evidence type="ECO:0000256" key="1">
    <source>
        <dbReference type="SAM" id="MobiDB-lite"/>
    </source>
</evidence>
<keyword evidence="3" id="KW-1185">Reference proteome</keyword>
<evidence type="ECO:0000313" key="2">
    <source>
        <dbReference type="EMBL" id="KAE9604553.1"/>
    </source>
</evidence>
<gene>
    <name evidence="2" type="ORF">Lalb_Chr11g0073051</name>
</gene>
<reference evidence="3" key="1">
    <citation type="journal article" date="2020" name="Nat. Commun.">
        <title>Genome sequence of the cluster root forming white lupin.</title>
        <authorList>
            <person name="Hufnagel B."/>
            <person name="Marques A."/>
            <person name="Soriano A."/>
            <person name="Marques L."/>
            <person name="Divol F."/>
            <person name="Doumas P."/>
            <person name="Sallet E."/>
            <person name="Mancinotti D."/>
            <person name="Carrere S."/>
            <person name="Marande W."/>
            <person name="Arribat S."/>
            <person name="Keller J."/>
            <person name="Huneau C."/>
            <person name="Blein T."/>
            <person name="Aime D."/>
            <person name="Laguerre M."/>
            <person name="Taylor J."/>
            <person name="Schubert V."/>
            <person name="Nelson M."/>
            <person name="Geu-Flores F."/>
            <person name="Crespi M."/>
            <person name="Gallardo-Guerrero K."/>
            <person name="Delaux P.-M."/>
            <person name="Salse J."/>
            <person name="Berges H."/>
            <person name="Guyot R."/>
            <person name="Gouzy J."/>
            <person name="Peret B."/>
        </authorList>
    </citation>
    <scope>NUCLEOTIDE SEQUENCE [LARGE SCALE GENOMIC DNA]</scope>
    <source>
        <strain evidence="3">cv. Amiga</strain>
    </source>
</reference>
<dbReference type="AlphaFoldDB" id="A0A6A4PSS1"/>
<proteinExistence type="predicted"/>
<name>A0A6A4PSS1_LUPAL</name>
<dbReference type="OrthoDB" id="1385220at2759"/>
<comment type="caution">
    <text evidence="2">The sequence shown here is derived from an EMBL/GenBank/DDBJ whole genome shotgun (WGS) entry which is preliminary data.</text>
</comment>
<organism evidence="2 3">
    <name type="scientific">Lupinus albus</name>
    <name type="common">White lupine</name>
    <name type="synonym">Lupinus termis</name>
    <dbReference type="NCBI Taxonomy" id="3870"/>
    <lineage>
        <taxon>Eukaryota</taxon>
        <taxon>Viridiplantae</taxon>
        <taxon>Streptophyta</taxon>
        <taxon>Embryophyta</taxon>
        <taxon>Tracheophyta</taxon>
        <taxon>Spermatophyta</taxon>
        <taxon>Magnoliopsida</taxon>
        <taxon>eudicotyledons</taxon>
        <taxon>Gunneridae</taxon>
        <taxon>Pentapetalae</taxon>
        <taxon>rosids</taxon>
        <taxon>fabids</taxon>
        <taxon>Fabales</taxon>
        <taxon>Fabaceae</taxon>
        <taxon>Papilionoideae</taxon>
        <taxon>50 kb inversion clade</taxon>
        <taxon>genistoids sensu lato</taxon>
        <taxon>core genistoids</taxon>
        <taxon>Genisteae</taxon>
        <taxon>Lupinus</taxon>
    </lineage>
</organism>
<accession>A0A6A4PSS1</accession>
<sequence>MMQCLEVESLKTKDRVVVATKELERVIELVKNMSGVPEQIINLENDVRDDDDCDIENPITSKTKGRPKGSRPKGGVEVAKKPRHCHFPNCGGMNHDSRNCPKKRKKDSLLSSQSPNK</sequence>
<protein>
    <submittedName>
        <fullName evidence="2">Putative Zinc finger, CCHC-type</fullName>
    </submittedName>
</protein>
<dbReference type="EMBL" id="WOCE01000011">
    <property type="protein sequence ID" value="KAE9604553.1"/>
    <property type="molecule type" value="Genomic_DNA"/>
</dbReference>
<dbReference type="Proteomes" id="UP000447434">
    <property type="component" value="Chromosome 11"/>
</dbReference>
<feature type="region of interest" description="Disordered" evidence="1">
    <location>
        <begin position="51"/>
        <end position="117"/>
    </location>
</feature>
<evidence type="ECO:0000313" key="3">
    <source>
        <dbReference type="Proteomes" id="UP000447434"/>
    </source>
</evidence>